<dbReference type="EMBL" id="BKCJ011181176">
    <property type="protein sequence ID" value="GFC99855.1"/>
    <property type="molecule type" value="Genomic_DNA"/>
</dbReference>
<organism evidence="1">
    <name type="scientific">Tanacetum cinerariifolium</name>
    <name type="common">Dalmatian daisy</name>
    <name type="synonym">Chrysanthemum cinerariifolium</name>
    <dbReference type="NCBI Taxonomy" id="118510"/>
    <lineage>
        <taxon>Eukaryota</taxon>
        <taxon>Viridiplantae</taxon>
        <taxon>Streptophyta</taxon>
        <taxon>Embryophyta</taxon>
        <taxon>Tracheophyta</taxon>
        <taxon>Spermatophyta</taxon>
        <taxon>Magnoliopsida</taxon>
        <taxon>eudicotyledons</taxon>
        <taxon>Gunneridae</taxon>
        <taxon>Pentapetalae</taxon>
        <taxon>asterids</taxon>
        <taxon>campanulids</taxon>
        <taxon>Asterales</taxon>
        <taxon>Asteraceae</taxon>
        <taxon>Asteroideae</taxon>
        <taxon>Anthemideae</taxon>
        <taxon>Anthemidinae</taxon>
        <taxon>Tanacetum</taxon>
    </lineage>
</organism>
<dbReference type="SUPFAM" id="SSF56672">
    <property type="entry name" value="DNA/RNA polymerases"/>
    <property type="match status" value="1"/>
</dbReference>
<keyword evidence="1" id="KW-0695">RNA-directed DNA polymerase</keyword>
<dbReference type="InterPro" id="IPR032567">
    <property type="entry name" value="RTL1-rel"/>
</dbReference>
<keyword evidence="1" id="KW-0808">Transferase</keyword>
<keyword evidence="1" id="KW-0548">Nucleotidyltransferase</keyword>
<reference evidence="1" key="1">
    <citation type="journal article" date="2019" name="Sci. Rep.">
        <title>Draft genome of Tanacetum cinerariifolium, the natural source of mosquito coil.</title>
        <authorList>
            <person name="Yamashiro T."/>
            <person name="Shiraishi A."/>
            <person name="Satake H."/>
            <person name="Nakayama K."/>
        </authorList>
    </citation>
    <scope>NUCLEOTIDE SEQUENCE</scope>
</reference>
<dbReference type="GO" id="GO:0003964">
    <property type="term" value="F:RNA-directed DNA polymerase activity"/>
    <property type="evidence" value="ECO:0007669"/>
    <property type="project" value="UniProtKB-KW"/>
</dbReference>
<gene>
    <name evidence="1" type="ORF">Tci_871825</name>
</gene>
<dbReference type="AlphaFoldDB" id="A0A699ST86"/>
<protein>
    <submittedName>
        <fullName evidence="1">Putative reverse transcriptase domain-containing protein</fullName>
    </submittedName>
</protein>
<evidence type="ECO:0000313" key="1">
    <source>
        <dbReference type="EMBL" id="GFC99855.1"/>
    </source>
</evidence>
<sequence>DEKLVRVPFGDKILIFHGDGSNNGRETRLNIISCTKTQRYLLKGCHIFLAHVTTKEAEDKLKEKRLEDVPIVQDFPEVFPEDLPGIPPTRQVDFQIDLVPGAAPVARAPYRLAPSEMKELKMDHSGCALTIGN</sequence>
<dbReference type="PANTHER" id="PTHR15503">
    <property type="entry name" value="LDOC1 RELATED"/>
    <property type="match status" value="1"/>
</dbReference>
<dbReference type="InterPro" id="IPR043502">
    <property type="entry name" value="DNA/RNA_pol_sf"/>
</dbReference>
<dbReference type="PANTHER" id="PTHR15503:SF45">
    <property type="entry name" value="RNA-DIRECTED DNA POLYMERASE HOMOLOG"/>
    <property type="match status" value="1"/>
</dbReference>
<comment type="caution">
    <text evidence="1">The sequence shown here is derived from an EMBL/GenBank/DDBJ whole genome shotgun (WGS) entry which is preliminary data.</text>
</comment>
<feature type="non-terminal residue" evidence="1">
    <location>
        <position position="1"/>
    </location>
</feature>
<accession>A0A699ST86</accession>
<name>A0A699ST86_TANCI</name>
<proteinExistence type="predicted"/>